<accession>A0A7R5KIR4</accession>
<evidence type="ECO:0000256" key="2">
    <source>
        <dbReference type="ARBA" id="ARBA00022737"/>
    </source>
</evidence>
<reference evidence="4" key="1">
    <citation type="submission" date="2025-08" db="UniProtKB">
        <authorList>
            <consortium name="RefSeq"/>
        </authorList>
    </citation>
    <scope>IDENTIFICATION</scope>
    <source>
        <tissue evidence="4">Muscle</tissue>
    </source>
</reference>
<proteinExistence type="predicted"/>
<dbReference type="GeneID" id="113990299"/>
<dbReference type="PANTHER" id="PTHR46376:SF1">
    <property type="entry name" value="LEUCINE-ZIPPER-LIKE TRANSCRIPTIONAL REGULATOR 1"/>
    <property type="match status" value="1"/>
</dbReference>
<dbReference type="RefSeq" id="XP_039237543.1">
    <property type="nucleotide sequence ID" value="XM_039381609.1"/>
</dbReference>
<evidence type="ECO:0000313" key="3">
    <source>
        <dbReference type="Proteomes" id="UP000504627"/>
    </source>
</evidence>
<dbReference type="PANTHER" id="PTHR46376">
    <property type="entry name" value="LEUCINE-ZIPPER-LIKE TRANSCRIPTIONAL REGULATOR 1"/>
    <property type="match status" value="1"/>
</dbReference>
<protein>
    <submittedName>
        <fullName evidence="4">Host cell factor 2-like isoform X3</fullName>
    </submittedName>
</protein>
<dbReference type="InterPro" id="IPR015915">
    <property type="entry name" value="Kelch-typ_b-propeller"/>
</dbReference>
<dbReference type="Gene3D" id="2.120.10.80">
    <property type="entry name" value="Kelch-type beta propeller"/>
    <property type="match status" value="1"/>
</dbReference>
<keyword evidence="3" id="KW-1185">Reference proteome</keyword>
<keyword evidence="1" id="KW-0880">Kelch repeat</keyword>
<dbReference type="InterPro" id="IPR051568">
    <property type="entry name" value="LZTR1/Attractin"/>
</dbReference>
<keyword evidence="2" id="KW-0677">Repeat</keyword>
<dbReference type="GO" id="GO:0005794">
    <property type="term" value="C:Golgi apparatus"/>
    <property type="evidence" value="ECO:0007669"/>
    <property type="project" value="TreeGrafter"/>
</dbReference>
<name>A0A7R5KIR4_9PASS</name>
<evidence type="ECO:0000256" key="1">
    <source>
        <dbReference type="ARBA" id="ARBA00022441"/>
    </source>
</evidence>
<evidence type="ECO:0000313" key="4">
    <source>
        <dbReference type="RefSeq" id="XP_039237543.1"/>
    </source>
</evidence>
<sequence length="390" mass="43747">MKGKTERCGWKSAPQQKPCPCDRYKHACVVCRGFVYLHGGRNTTSLRDFWRYNIAKNEWEMLDCSGDGPEELEEHSMVAYKGNLYIFGGMVDSAFTQAKTPLWTYDIGMIHSNQFFSVGHSKSIDSTRWTECRNVPAEKESLAPANRKGHSAVVYHSSMYIFGGYFGIKGISQEFWTFHFDTGKWLCVSSPSHNTGPGPRHGHSAVVYHTGMYLFGGLMGLSEQKDLWKWDFVSSSWSNIRTSHWKNDQKDHGQLVPIPRHTRFGNYFRQRPTDRACGSKESNAIEMKTFSLPLEPVGSRTFQTTSEAELDPNRDTSLLTKDESLPLFPSSERETLAAAQVVGEEEGSDCGCATAGDELGSSTNTLLLIGGKPLSSFTEISFRQMEFDSS</sequence>
<dbReference type="SUPFAM" id="SSF117281">
    <property type="entry name" value="Kelch motif"/>
    <property type="match status" value="1"/>
</dbReference>
<organism evidence="3 4">
    <name type="scientific">Pipra filicauda</name>
    <name type="common">Wire-tailed manakin</name>
    <dbReference type="NCBI Taxonomy" id="649802"/>
    <lineage>
        <taxon>Eukaryota</taxon>
        <taxon>Metazoa</taxon>
        <taxon>Chordata</taxon>
        <taxon>Craniata</taxon>
        <taxon>Vertebrata</taxon>
        <taxon>Euteleostomi</taxon>
        <taxon>Archelosauria</taxon>
        <taxon>Archosauria</taxon>
        <taxon>Dinosauria</taxon>
        <taxon>Saurischia</taxon>
        <taxon>Theropoda</taxon>
        <taxon>Coelurosauria</taxon>
        <taxon>Aves</taxon>
        <taxon>Neognathae</taxon>
        <taxon>Neoaves</taxon>
        <taxon>Telluraves</taxon>
        <taxon>Australaves</taxon>
        <taxon>Passeriformes</taxon>
        <taxon>Pipridae</taxon>
        <taxon>Pipra</taxon>
    </lineage>
</organism>
<dbReference type="Proteomes" id="UP000504627">
    <property type="component" value="Unplaced"/>
</dbReference>
<dbReference type="Pfam" id="PF13415">
    <property type="entry name" value="Beta-prop_FBX42"/>
    <property type="match status" value="1"/>
</dbReference>
<gene>
    <name evidence="4" type="primary">LOC113990299</name>
</gene>
<dbReference type="AlphaFoldDB" id="A0A7R5KIR4"/>